<gene>
    <name evidence="1" type="ORF">KGQ19_21910</name>
</gene>
<evidence type="ECO:0000313" key="1">
    <source>
        <dbReference type="EMBL" id="MBS2549522.1"/>
    </source>
</evidence>
<protein>
    <submittedName>
        <fullName evidence="1">Nucleoside 2-deoxyribosyltransferase domain-containing protein</fullName>
    </submittedName>
</protein>
<dbReference type="Proteomes" id="UP000730482">
    <property type="component" value="Unassembled WGS sequence"/>
</dbReference>
<organism evidence="1 2">
    <name type="scientific">Catenulispora pinistramenti</name>
    <dbReference type="NCBI Taxonomy" id="2705254"/>
    <lineage>
        <taxon>Bacteria</taxon>
        <taxon>Bacillati</taxon>
        <taxon>Actinomycetota</taxon>
        <taxon>Actinomycetes</taxon>
        <taxon>Catenulisporales</taxon>
        <taxon>Catenulisporaceae</taxon>
        <taxon>Catenulispora</taxon>
    </lineage>
</organism>
<dbReference type="Gene3D" id="3.40.50.450">
    <property type="match status" value="1"/>
</dbReference>
<accession>A0ABS5KU09</accession>
<evidence type="ECO:0000313" key="2">
    <source>
        <dbReference type="Proteomes" id="UP000730482"/>
    </source>
</evidence>
<keyword evidence="2" id="KW-1185">Reference proteome</keyword>
<dbReference type="InterPro" id="IPR039470">
    <property type="entry name" value="Nuc_deoxyri_tr2"/>
</dbReference>
<reference evidence="1 2" key="1">
    <citation type="submission" date="2020-02" db="EMBL/GenBank/DDBJ databases">
        <title>Acidophilic actinobacteria isolated from forest soil.</title>
        <authorList>
            <person name="Golinska P."/>
        </authorList>
    </citation>
    <scope>NUCLEOTIDE SEQUENCE [LARGE SCALE GENOMIC DNA]</scope>
    <source>
        <strain evidence="1 2">NL8</strain>
    </source>
</reference>
<dbReference type="Pfam" id="PF15891">
    <property type="entry name" value="Nuc_deoxyri_tr2"/>
    <property type="match status" value="1"/>
</dbReference>
<name>A0ABS5KU09_9ACTN</name>
<comment type="caution">
    <text evidence="1">The sequence shown here is derived from an EMBL/GenBank/DDBJ whole genome shotgun (WGS) entry which is preliminary data.</text>
</comment>
<dbReference type="RefSeq" id="WP_212011081.1">
    <property type="nucleotide sequence ID" value="NZ_JAAFYZ010000074.1"/>
</dbReference>
<dbReference type="EMBL" id="JAAFYZ010000074">
    <property type="protein sequence ID" value="MBS2549522.1"/>
    <property type="molecule type" value="Genomic_DNA"/>
</dbReference>
<proteinExistence type="predicted"/>
<sequence>MTVSVVWAREPIPAGPSVFLAGPTPRSAAVASWRPQAIEALDAAWTLPATLHILVPENPGGLSDTEYEDQIEWEWDGLDRASAVLFWIPRDLRTMPGFTTNVEFGFTVRSGRTVLGCPPDCPNPERNRYLVRLGRRFGIPVTETLAATVAAALEIISMIDITR</sequence>